<dbReference type="AlphaFoldDB" id="A0A0E9VC42"/>
<evidence type="ECO:0000313" key="1">
    <source>
        <dbReference type="EMBL" id="JAH75586.1"/>
    </source>
</evidence>
<name>A0A0E9VC42_ANGAN</name>
<dbReference type="EMBL" id="GBXM01032991">
    <property type="protein sequence ID" value="JAH75586.1"/>
    <property type="molecule type" value="Transcribed_RNA"/>
</dbReference>
<reference evidence="1" key="2">
    <citation type="journal article" date="2015" name="Fish Shellfish Immunol.">
        <title>Early steps in the European eel (Anguilla anguilla)-Vibrio vulnificus interaction in the gills: Role of the RtxA13 toxin.</title>
        <authorList>
            <person name="Callol A."/>
            <person name="Pajuelo D."/>
            <person name="Ebbesson L."/>
            <person name="Teles M."/>
            <person name="MacKenzie S."/>
            <person name="Amaro C."/>
        </authorList>
    </citation>
    <scope>NUCLEOTIDE SEQUENCE</scope>
</reference>
<accession>A0A0E9VC42</accession>
<sequence>MHNKLLSVNDRYFNWISMHYTRIICRTRPHYISGL</sequence>
<protein>
    <submittedName>
        <fullName evidence="1">Uncharacterized protein</fullName>
    </submittedName>
</protein>
<reference evidence="1" key="1">
    <citation type="submission" date="2014-11" db="EMBL/GenBank/DDBJ databases">
        <authorList>
            <person name="Amaro Gonzalez C."/>
        </authorList>
    </citation>
    <scope>NUCLEOTIDE SEQUENCE</scope>
</reference>
<proteinExistence type="predicted"/>
<organism evidence="1">
    <name type="scientific">Anguilla anguilla</name>
    <name type="common">European freshwater eel</name>
    <name type="synonym">Muraena anguilla</name>
    <dbReference type="NCBI Taxonomy" id="7936"/>
    <lineage>
        <taxon>Eukaryota</taxon>
        <taxon>Metazoa</taxon>
        <taxon>Chordata</taxon>
        <taxon>Craniata</taxon>
        <taxon>Vertebrata</taxon>
        <taxon>Euteleostomi</taxon>
        <taxon>Actinopterygii</taxon>
        <taxon>Neopterygii</taxon>
        <taxon>Teleostei</taxon>
        <taxon>Anguilliformes</taxon>
        <taxon>Anguillidae</taxon>
        <taxon>Anguilla</taxon>
    </lineage>
</organism>